<keyword evidence="1" id="KW-0479">Metal-binding</keyword>
<keyword evidence="4" id="KW-1185">Reference proteome</keyword>
<keyword evidence="1" id="KW-0863">Zinc-finger</keyword>
<accession>A0ABV9CS79</accession>
<feature type="domain" description="SWIM-type" evidence="2">
    <location>
        <begin position="407"/>
        <end position="442"/>
    </location>
</feature>
<gene>
    <name evidence="3" type="ORF">ACFO60_33170</name>
</gene>
<dbReference type="RefSeq" id="WP_380848585.1">
    <property type="nucleotide sequence ID" value="NZ_JBHSFP010000033.1"/>
</dbReference>
<dbReference type="Proteomes" id="UP001596004">
    <property type="component" value="Unassembled WGS sequence"/>
</dbReference>
<dbReference type="Pfam" id="PF04434">
    <property type="entry name" value="SWIM"/>
    <property type="match status" value="1"/>
</dbReference>
<dbReference type="EMBL" id="JBHSFP010000033">
    <property type="protein sequence ID" value="MFC4535642.1"/>
    <property type="molecule type" value="Genomic_DNA"/>
</dbReference>
<proteinExistence type="predicted"/>
<name>A0ABV9CS79_9ACTN</name>
<evidence type="ECO:0000313" key="3">
    <source>
        <dbReference type="EMBL" id="MFC4535642.1"/>
    </source>
</evidence>
<dbReference type="InterPro" id="IPR007527">
    <property type="entry name" value="Znf_SWIM"/>
</dbReference>
<dbReference type="PROSITE" id="PS50966">
    <property type="entry name" value="ZF_SWIM"/>
    <property type="match status" value="1"/>
</dbReference>
<evidence type="ECO:0000256" key="1">
    <source>
        <dbReference type="PROSITE-ProRule" id="PRU00325"/>
    </source>
</evidence>
<sequence>MTNAVQAYSYSGPSALVGDRLGLSTSGGRTATGLTGRPRFFSGVVTRAAPAAAALLSLADVALARYHQPRAGGGGWSRDPVITCDGERLRLESFSACGGVYARLDLLGEALDGEVFDRGTTNIDVNNPLREALARVGARDPLHLGVGADEVAVTTMDGAVLEKKVPLPERWLRGFAEVQVIASGFDLRAEAAGMAAVRFLRSLPKKASANVWVVPSGRDLRVAAASAPGAVCLSGVGRLATLHPLLRFATRLRVYGPPVRDLAASSAWELELPGMRYTLVLSPQAWRGFSGEGAVLDDLSGDDAQADADVVGMLLNFEPAVEIGLLAARSGLPVARVRAALTQLGTAGRVGYDLAEAGHFHRELPYDREHVETLNPRLASARALVAAGAVRPGAPGRARVTTTGGVYDVETETGSCTCPWWLDHRGSRGPCKHVLAARIATRSTPATVGATDGARDAAAEEAAL</sequence>
<comment type="caution">
    <text evidence="3">The sequence shown here is derived from an EMBL/GenBank/DDBJ whole genome shotgun (WGS) entry which is preliminary data.</text>
</comment>
<reference evidence="4" key="1">
    <citation type="journal article" date="2019" name="Int. J. Syst. Evol. Microbiol.">
        <title>The Global Catalogue of Microorganisms (GCM) 10K type strain sequencing project: providing services to taxonomists for standard genome sequencing and annotation.</title>
        <authorList>
            <consortium name="The Broad Institute Genomics Platform"/>
            <consortium name="The Broad Institute Genome Sequencing Center for Infectious Disease"/>
            <person name="Wu L."/>
            <person name="Ma J."/>
        </authorList>
    </citation>
    <scope>NUCLEOTIDE SEQUENCE [LARGE SCALE GENOMIC DNA]</scope>
    <source>
        <strain evidence="4">CGMCC 4.7132</strain>
    </source>
</reference>
<protein>
    <submittedName>
        <fullName evidence="3">SWIM zinc finger family protein</fullName>
    </submittedName>
</protein>
<evidence type="ECO:0000259" key="2">
    <source>
        <dbReference type="PROSITE" id="PS50966"/>
    </source>
</evidence>
<keyword evidence="1" id="KW-0862">Zinc</keyword>
<organism evidence="3 4">
    <name type="scientific">Sphaerisporangium dianthi</name>
    <dbReference type="NCBI Taxonomy" id="1436120"/>
    <lineage>
        <taxon>Bacteria</taxon>
        <taxon>Bacillati</taxon>
        <taxon>Actinomycetota</taxon>
        <taxon>Actinomycetes</taxon>
        <taxon>Streptosporangiales</taxon>
        <taxon>Streptosporangiaceae</taxon>
        <taxon>Sphaerisporangium</taxon>
    </lineage>
</organism>
<evidence type="ECO:0000313" key="4">
    <source>
        <dbReference type="Proteomes" id="UP001596004"/>
    </source>
</evidence>